<comment type="caution">
    <text evidence="1">The sequence shown here is derived from an EMBL/GenBank/DDBJ whole genome shotgun (WGS) entry which is preliminary data.</text>
</comment>
<reference evidence="1 2" key="1">
    <citation type="submission" date="2013-09" db="EMBL/GenBank/DDBJ databases">
        <title>Corchorus capsularis genome sequencing.</title>
        <authorList>
            <person name="Alam M."/>
            <person name="Haque M.S."/>
            <person name="Islam M.S."/>
            <person name="Emdad E.M."/>
            <person name="Islam M.M."/>
            <person name="Ahmed B."/>
            <person name="Halim A."/>
            <person name="Hossen Q.M.M."/>
            <person name="Hossain M.Z."/>
            <person name="Ahmed R."/>
            <person name="Khan M.M."/>
            <person name="Islam R."/>
            <person name="Rashid M.M."/>
            <person name="Khan S.A."/>
            <person name="Rahman M.S."/>
            <person name="Alam M."/>
        </authorList>
    </citation>
    <scope>NUCLEOTIDE SEQUENCE [LARGE SCALE GENOMIC DNA]</scope>
    <source>
        <strain evidence="2">cv. CVL-1</strain>
        <tissue evidence="1">Whole seedling</tissue>
    </source>
</reference>
<evidence type="ECO:0000313" key="2">
    <source>
        <dbReference type="Proteomes" id="UP000188268"/>
    </source>
</evidence>
<accession>A0A1R3GAA8</accession>
<dbReference type="Gramene" id="OMO54940">
    <property type="protein sequence ID" value="OMO54940"/>
    <property type="gene ID" value="CCACVL1_27460"/>
</dbReference>
<dbReference type="Proteomes" id="UP000188268">
    <property type="component" value="Unassembled WGS sequence"/>
</dbReference>
<sequence>MRRAGKGIVWANAIFFGANKDSATRSKGYPTWPCMDVSLSYKARNVGRKNLGTNLQSV</sequence>
<gene>
    <name evidence="1" type="ORF">CCACVL1_27460</name>
</gene>
<organism evidence="1 2">
    <name type="scientific">Corchorus capsularis</name>
    <name type="common">Jute</name>
    <dbReference type="NCBI Taxonomy" id="210143"/>
    <lineage>
        <taxon>Eukaryota</taxon>
        <taxon>Viridiplantae</taxon>
        <taxon>Streptophyta</taxon>
        <taxon>Embryophyta</taxon>
        <taxon>Tracheophyta</taxon>
        <taxon>Spermatophyta</taxon>
        <taxon>Magnoliopsida</taxon>
        <taxon>eudicotyledons</taxon>
        <taxon>Gunneridae</taxon>
        <taxon>Pentapetalae</taxon>
        <taxon>rosids</taxon>
        <taxon>malvids</taxon>
        <taxon>Malvales</taxon>
        <taxon>Malvaceae</taxon>
        <taxon>Grewioideae</taxon>
        <taxon>Apeibeae</taxon>
        <taxon>Corchorus</taxon>
    </lineage>
</organism>
<keyword evidence="2" id="KW-1185">Reference proteome</keyword>
<proteinExistence type="predicted"/>
<dbReference type="AlphaFoldDB" id="A0A1R3GAA8"/>
<protein>
    <submittedName>
        <fullName evidence="1">Uncharacterized protein</fullName>
    </submittedName>
</protein>
<dbReference type="EMBL" id="AWWV01014828">
    <property type="protein sequence ID" value="OMO54940.1"/>
    <property type="molecule type" value="Genomic_DNA"/>
</dbReference>
<name>A0A1R3GAA8_COCAP</name>
<evidence type="ECO:0000313" key="1">
    <source>
        <dbReference type="EMBL" id="OMO54940.1"/>
    </source>
</evidence>